<comment type="caution">
    <text evidence="2">The sequence shown here is derived from an EMBL/GenBank/DDBJ whole genome shotgun (WGS) entry which is preliminary data.</text>
</comment>
<evidence type="ECO:0000313" key="2">
    <source>
        <dbReference type="EMBL" id="CAF4423034.1"/>
    </source>
</evidence>
<gene>
    <name evidence="2" type="ORF">OKA104_LOCUS52632</name>
</gene>
<evidence type="ECO:0000313" key="3">
    <source>
        <dbReference type="Proteomes" id="UP000663881"/>
    </source>
</evidence>
<feature type="compositionally biased region" description="Basic and acidic residues" evidence="1">
    <location>
        <begin position="42"/>
        <end position="54"/>
    </location>
</feature>
<feature type="compositionally biased region" description="Polar residues" evidence="1">
    <location>
        <begin position="138"/>
        <end position="147"/>
    </location>
</feature>
<feature type="compositionally biased region" description="Polar residues" evidence="1">
    <location>
        <begin position="1"/>
        <end position="12"/>
    </location>
</feature>
<dbReference type="EMBL" id="CAJOAY010031012">
    <property type="protein sequence ID" value="CAF4423034.1"/>
    <property type="molecule type" value="Genomic_DNA"/>
</dbReference>
<sequence>QQLNNLSKLNKITENENEDDKSSISTTNVLNDNSSTTSGILRSKDLRSVIESKRRNFSRSCSSSDSEDNGSNFDMNRVSNRKQTRSPHSLPESECLPNSRGRSYSNIEHVLNEIPTNNQQQQIPSTNSNDYIKRKSFSRASSTMSTN</sequence>
<reference evidence="2" key="1">
    <citation type="submission" date="2021-02" db="EMBL/GenBank/DDBJ databases">
        <authorList>
            <person name="Nowell W R."/>
        </authorList>
    </citation>
    <scope>NUCLEOTIDE SEQUENCE</scope>
</reference>
<dbReference type="Proteomes" id="UP000663881">
    <property type="component" value="Unassembled WGS sequence"/>
</dbReference>
<feature type="compositionally biased region" description="Polar residues" evidence="1">
    <location>
        <begin position="114"/>
        <end position="130"/>
    </location>
</feature>
<feature type="compositionally biased region" description="Low complexity" evidence="1">
    <location>
        <begin position="58"/>
        <end position="74"/>
    </location>
</feature>
<proteinExistence type="predicted"/>
<feature type="compositionally biased region" description="Polar residues" evidence="1">
    <location>
        <begin position="23"/>
        <end position="40"/>
    </location>
</feature>
<evidence type="ECO:0000256" key="1">
    <source>
        <dbReference type="SAM" id="MobiDB-lite"/>
    </source>
</evidence>
<dbReference type="AlphaFoldDB" id="A0A820QNR1"/>
<feature type="region of interest" description="Disordered" evidence="1">
    <location>
        <begin position="1"/>
        <end position="147"/>
    </location>
</feature>
<feature type="non-terminal residue" evidence="2">
    <location>
        <position position="1"/>
    </location>
</feature>
<feature type="non-terminal residue" evidence="2">
    <location>
        <position position="147"/>
    </location>
</feature>
<name>A0A820QNR1_9BILA</name>
<organism evidence="2 3">
    <name type="scientific">Adineta steineri</name>
    <dbReference type="NCBI Taxonomy" id="433720"/>
    <lineage>
        <taxon>Eukaryota</taxon>
        <taxon>Metazoa</taxon>
        <taxon>Spiralia</taxon>
        <taxon>Gnathifera</taxon>
        <taxon>Rotifera</taxon>
        <taxon>Eurotatoria</taxon>
        <taxon>Bdelloidea</taxon>
        <taxon>Adinetida</taxon>
        <taxon>Adinetidae</taxon>
        <taxon>Adineta</taxon>
    </lineage>
</organism>
<accession>A0A820QNR1</accession>
<protein>
    <submittedName>
        <fullName evidence="2">Uncharacterized protein</fullName>
    </submittedName>
</protein>